<sequence>KLTLAKALQISKVTRSEEKPKCLKDVAMHFIQNLLRANSSSRSTEFTNSETLVQYTPKSTSNYRRRSNRVGKSRASNSIDILDLITALFLCSDTFLQQALMVKMSQCHFALPLLLPDLNEGNITFLVQAMQSVVHIWGPHHKLAIKGYTEDSMSVVAMPMIAFVRLGRDMQSGNSLRHISNGLVEISFYFPPGDKSSDLWSDIFAVLNLRGDVRESLTQLKFLKNACDAMVILIENFGEDERKFVTTDFNSNSKMFWLKNTDENDETDELLEQTLDELGVQDVNVCDLEKNNKVIIGNLFRKFMKDVLTRCNVTNNLKMISESVTDLTIKIDANNIKRQRSAEAIKDILQKMGACNGVRENCFPCQSEKLWHKWSDTEKELCRLKKGSGLEYTNQLRTKKRNLRLEQVKRISPTMTEFISKNSKFDEEEYKLFLHGLELELNDKTRKTMRDKNKIVNALGAHDISKELQPSNMKSSLSTVGLEHFFREVAQIYEASKDCEMHPDYKNLSARMAHLFLDGFPMELLDGDAGCIPIDWVTDVFGEVNNILLGDVNNILKRDPRIFVLSVLGVQSSGKSTLLNTMFGLQFAVSSGRCTRGAFMQLLRIDDELTEELGFEFILVIDTEGLKALELATLENSYEHDNELATLAIGLGNATILNVKMENAEEMKDILQIVVHAFLRMTEGGKKPSCVFVHQNSGGVSAHEKNKKDQERLLQILNEMTEAAAKMEEKSMYYKRFTDVIDYDAENDKWYIPGLRAGGSSMARVSCTYSDEVWKLKKHLLEKCKKRAKLGNIYTLPEFSAWIKTMWTAMKKETYVFHFRNFLVLEAYNTLCTAYTGWELNLRMNIISWMQNVSNKVKRASHEELLNLKRSLAKDVDDEVLKEECKFKDCLSDYFKNNLVEKYRQDFLISVQQLCSVVSNETLSKCKECIDTHECLESYRNVETQYKQTIGGKVKRVLENCTHSDKGLDEEDLQKTFNVIWSETVSDLKRITLQECDVKRDMEKSLLYLTKTDAGHFKEKLQSCSWSDIGKNDFKTLNTHYSVIIHKAKSLEENTALNSIVNLSSDIIDKCKQFIQTKANAATDYWPAYCDELLQQVDLILKNTPDDTKQYSKSFVIDIKMYVCSIAIDPFTKQHERFLKLNDPYTRLEELKGSYFNLLTSMCKTEDGKQRNIIALCDGCLKPAFLEVLKEQLGTIIVRHVKANNVLSNRKALQATILSSLLNGDDFDTLTSFIHDSNSFTMSVIKDLIVEHCTQKYEENKGKPYKIQCLAQPILDGIMAKLNNAILKETEHTESITVADLLEKLESNLIKDIVMKFDFLQVVGPHTLENPDKIKEFNKEVSEGIKRVSSEIIKDLCSLENLNTLLDEMPVKPHEEIFKTVSGCGQLCPLCKAPCDRGGSAHREHGAAMHYPQGLCGRKCSDGTLIVDVCTTSVAKSKYSYLEAHSFTNEDTNEEGYEYRNYREVNDYYKSWDIPPDSTELEPPIWKFVFSKYNE</sequence>
<name>S4RGM7_PETMA</name>
<dbReference type="Gene3D" id="3.40.50.300">
    <property type="entry name" value="P-loop containing nucleotide triphosphate hydrolases"/>
    <property type="match status" value="1"/>
</dbReference>
<comment type="similarity">
    <text evidence="1">Belongs to the TRAFAC class dynamin-like GTPase superfamily. Very large inducible GTPase (VLIG) family.</text>
</comment>
<dbReference type="PANTHER" id="PTHR14819:SF9">
    <property type="entry name" value="UP-REGULATOR OF CELL PROLIFERATION-LIKE"/>
    <property type="match status" value="1"/>
</dbReference>
<dbReference type="PROSITE" id="PS51717">
    <property type="entry name" value="G_VLIG"/>
    <property type="match status" value="1"/>
</dbReference>
<dbReference type="InterPro" id="IPR057365">
    <property type="entry name" value="URGCP"/>
</dbReference>
<proteinExistence type="inferred from homology"/>
<dbReference type="InterPro" id="IPR030383">
    <property type="entry name" value="G_VLIG_dom"/>
</dbReference>
<dbReference type="InterPro" id="IPR058641">
    <property type="entry name" value="GVIN1_dom"/>
</dbReference>
<protein>
    <recommendedName>
        <fullName evidence="3">VLIG-type G domain-containing protein</fullName>
    </recommendedName>
</protein>
<feature type="domain" description="VLIG-type G" evidence="3">
    <location>
        <begin position="559"/>
        <end position="804"/>
    </location>
</feature>
<evidence type="ECO:0000313" key="4">
    <source>
        <dbReference type="Ensembl" id="ENSPMAP00000004359.1"/>
    </source>
</evidence>
<dbReference type="GO" id="GO:0005525">
    <property type="term" value="F:GTP binding"/>
    <property type="evidence" value="ECO:0007669"/>
    <property type="project" value="InterPro"/>
</dbReference>
<dbReference type="OMA" id="THECLES"/>
<evidence type="ECO:0000256" key="1">
    <source>
        <dbReference type="ARBA" id="ARBA00006828"/>
    </source>
</evidence>
<keyword evidence="2" id="KW-0175">Coiled coil</keyword>
<dbReference type="Pfam" id="PF25496">
    <property type="entry name" value="URGCP"/>
    <property type="match status" value="1"/>
</dbReference>
<dbReference type="STRING" id="7757.ENSPMAP00000004359"/>
<dbReference type="Ensembl" id="ENSPMAT00000004376.1">
    <property type="protein sequence ID" value="ENSPMAP00000004359.1"/>
    <property type="gene ID" value="ENSPMAG00000004002.1"/>
</dbReference>
<dbReference type="GeneTree" id="ENSGT00940000154390"/>
<organism evidence="4">
    <name type="scientific">Petromyzon marinus</name>
    <name type="common">Sea lamprey</name>
    <dbReference type="NCBI Taxonomy" id="7757"/>
    <lineage>
        <taxon>Eukaryota</taxon>
        <taxon>Metazoa</taxon>
        <taxon>Chordata</taxon>
        <taxon>Craniata</taxon>
        <taxon>Vertebrata</taxon>
        <taxon>Cyclostomata</taxon>
        <taxon>Hyperoartia</taxon>
        <taxon>Petromyzontiformes</taxon>
        <taxon>Petromyzontidae</taxon>
        <taxon>Petromyzon</taxon>
    </lineage>
</organism>
<dbReference type="PANTHER" id="PTHR14819">
    <property type="entry name" value="GTP-BINDING"/>
    <property type="match status" value="1"/>
</dbReference>
<dbReference type="HOGENOM" id="CLU_002276_3_0_1"/>
<dbReference type="Pfam" id="PF25683">
    <property type="entry name" value="URGCP_GTPase"/>
    <property type="match status" value="1"/>
</dbReference>
<accession>S4RGM7</accession>
<evidence type="ECO:0000256" key="2">
    <source>
        <dbReference type="SAM" id="Coils"/>
    </source>
</evidence>
<dbReference type="SUPFAM" id="SSF52540">
    <property type="entry name" value="P-loop containing nucleoside triphosphate hydrolases"/>
    <property type="match status" value="1"/>
</dbReference>
<feature type="coiled-coil region" evidence="2">
    <location>
        <begin position="700"/>
        <end position="730"/>
    </location>
</feature>
<evidence type="ECO:0000259" key="3">
    <source>
        <dbReference type="PROSITE" id="PS51717"/>
    </source>
</evidence>
<reference evidence="4" key="2">
    <citation type="submission" date="2025-09" db="UniProtKB">
        <authorList>
            <consortium name="Ensembl"/>
        </authorList>
    </citation>
    <scope>IDENTIFICATION</scope>
</reference>
<dbReference type="Pfam" id="PF25974">
    <property type="entry name" value="URGCP_9th"/>
    <property type="match status" value="1"/>
</dbReference>
<dbReference type="InterPro" id="IPR052986">
    <property type="entry name" value="VLIG_GTPase"/>
</dbReference>
<reference evidence="4" key="1">
    <citation type="submission" date="2025-08" db="UniProtKB">
        <authorList>
            <consortium name="Ensembl"/>
        </authorList>
    </citation>
    <scope>IDENTIFICATION</scope>
</reference>
<dbReference type="InterPro" id="IPR027417">
    <property type="entry name" value="P-loop_NTPase"/>
</dbReference>